<reference evidence="1 2" key="1">
    <citation type="submission" date="2024-05" db="EMBL/GenBank/DDBJ databases">
        <title>Microbispora sp.ZYX-F-249.</title>
        <authorList>
            <person name="Xie H."/>
        </authorList>
    </citation>
    <scope>NUCLEOTIDE SEQUENCE [LARGE SCALE GENOMIC DNA]</scope>
    <source>
        <strain evidence="1 2">ZYX-F-249</strain>
    </source>
</reference>
<organism evidence="1 2">
    <name type="scientific">Microbispora maris</name>
    <dbReference type="NCBI Taxonomy" id="3144104"/>
    <lineage>
        <taxon>Bacteria</taxon>
        <taxon>Bacillati</taxon>
        <taxon>Actinomycetota</taxon>
        <taxon>Actinomycetes</taxon>
        <taxon>Streptosporangiales</taxon>
        <taxon>Streptosporangiaceae</taxon>
        <taxon>Microbispora</taxon>
    </lineage>
</organism>
<evidence type="ECO:0000313" key="1">
    <source>
        <dbReference type="EMBL" id="MEN3538698.1"/>
    </source>
</evidence>
<comment type="caution">
    <text evidence="1">The sequence shown here is derived from an EMBL/GenBank/DDBJ whole genome shotgun (WGS) entry which is preliminary data.</text>
</comment>
<dbReference type="EMBL" id="JBDJAW010000025">
    <property type="protein sequence ID" value="MEN3538698.1"/>
    <property type="molecule type" value="Genomic_DNA"/>
</dbReference>
<proteinExistence type="predicted"/>
<keyword evidence="2" id="KW-1185">Reference proteome</keyword>
<sequence length="87" mass="9998">MRWFERRKSPDDFAVRYDPSLTRTIAIAVSAGLVERNENQTISLSDSGVALARSIWANSEVMQQEKAFLSRLPNKISQKAIREIMDW</sequence>
<evidence type="ECO:0000313" key="2">
    <source>
        <dbReference type="Proteomes" id="UP001447516"/>
    </source>
</evidence>
<name>A0ABV0AVR6_9ACTN</name>
<dbReference type="Proteomes" id="UP001447516">
    <property type="component" value="Unassembled WGS sequence"/>
</dbReference>
<gene>
    <name evidence="1" type="ORF">AAH991_26545</name>
</gene>
<accession>A0ABV0AVR6</accession>
<protein>
    <submittedName>
        <fullName evidence="1">Uncharacterized protein</fullName>
    </submittedName>
</protein>